<protein>
    <submittedName>
        <fullName evidence="2">Uncharacterized protein</fullName>
    </submittedName>
</protein>
<dbReference type="AlphaFoldDB" id="A0A6J8CQC6"/>
<gene>
    <name evidence="2" type="ORF">MCOR_32384</name>
</gene>
<dbReference type="PANTHER" id="PTHR12706">
    <property type="entry name" value="STRAWBERRY NOTCH-RELATED"/>
    <property type="match status" value="1"/>
</dbReference>
<keyword evidence="3" id="KW-1185">Reference proteome</keyword>
<evidence type="ECO:0000313" key="3">
    <source>
        <dbReference type="Proteomes" id="UP000507470"/>
    </source>
</evidence>
<feature type="region of interest" description="Disordered" evidence="1">
    <location>
        <begin position="165"/>
        <end position="193"/>
    </location>
</feature>
<dbReference type="OrthoDB" id="6112789at2759"/>
<dbReference type="GO" id="GO:0042393">
    <property type="term" value="F:histone binding"/>
    <property type="evidence" value="ECO:0007669"/>
    <property type="project" value="TreeGrafter"/>
</dbReference>
<proteinExistence type="predicted"/>
<evidence type="ECO:0000256" key="1">
    <source>
        <dbReference type="SAM" id="MobiDB-lite"/>
    </source>
</evidence>
<organism evidence="2 3">
    <name type="scientific">Mytilus coruscus</name>
    <name type="common">Sea mussel</name>
    <dbReference type="NCBI Taxonomy" id="42192"/>
    <lineage>
        <taxon>Eukaryota</taxon>
        <taxon>Metazoa</taxon>
        <taxon>Spiralia</taxon>
        <taxon>Lophotrochozoa</taxon>
        <taxon>Mollusca</taxon>
        <taxon>Bivalvia</taxon>
        <taxon>Autobranchia</taxon>
        <taxon>Pteriomorphia</taxon>
        <taxon>Mytilida</taxon>
        <taxon>Mytiloidea</taxon>
        <taxon>Mytilidae</taxon>
        <taxon>Mytilinae</taxon>
        <taxon>Mytilus</taxon>
    </lineage>
</organism>
<dbReference type="InterPro" id="IPR026741">
    <property type="entry name" value="SNO"/>
</dbReference>
<dbReference type="GO" id="GO:0006355">
    <property type="term" value="P:regulation of DNA-templated transcription"/>
    <property type="evidence" value="ECO:0007669"/>
    <property type="project" value="InterPro"/>
</dbReference>
<dbReference type="PANTHER" id="PTHR12706:SF33">
    <property type="entry name" value="PROTEIN WITH HELICASE_C DOMAIN"/>
    <property type="match status" value="1"/>
</dbReference>
<name>A0A6J8CQC6_MYTCO</name>
<dbReference type="Gene3D" id="3.30.160.60">
    <property type="entry name" value="Classic Zinc Finger"/>
    <property type="match status" value="1"/>
</dbReference>
<dbReference type="Proteomes" id="UP000507470">
    <property type="component" value="Unassembled WGS sequence"/>
</dbReference>
<feature type="region of interest" description="Disordered" evidence="1">
    <location>
        <begin position="418"/>
        <end position="446"/>
    </location>
</feature>
<dbReference type="GO" id="GO:0031490">
    <property type="term" value="F:chromatin DNA binding"/>
    <property type="evidence" value="ECO:0007669"/>
    <property type="project" value="TreeGrafter"/>
</dbReference>
<dbReference type="EMBL" id="CACVKT020005786">
    <property type="protein sequence ID" value="CAC5397981.1"/>
    <property type="molecule type" value="Genomic_DNA"/>
</dbReference>
<sequence length="490" mass="55333">MIFMEGLEKHIMENIWKENNILKKFPCNFVRGITSDYDLERLWEDLYSQSKEQCIHGKSCKHSKTCRVGSRCYRMHLLCGSIVSHMTLLEATLNKFAVKLNLSKSEATIRVVRVKLNNGERVVGVRYPEVLVRQVEKVLTEQNRIQAHMIAQDDQLKLSHYFSSQSSPVRSSSQPSGLDRTPNSLPDITSSPSIAADIRIKTEPGLDVAESPSTKQKLSDRISLRFITEPITPVCLKSQRKAFRPPVTIRSFFKPSITTSLGGCIDNSKKSCSEKTNFSASQGKPNVIRENMNILDSQKDKSNDHLNNKMPKENYCVLVCTSSGTGEVKKHHLSQDLPGIYNRVKESKFDIEESIDVHGIKETEEKLAELCKKEEILELDYPERTMTLSTVTRVSVSVGGCDSCKKKGCEGKELDRKIETKGKKRKSSTPVMPTSKRRKQSSIMNSFAKSACKKEESIQKEKTCPICQKKFDSGTSNDEINEHIDNCLIE</sequence>
<evidence type="ECO:0000313" key="2">
    <source>
        <dbReference type="EMBL" id="CAC5397981.1"/>
    </source>
</evidence>
<reference evidence="2 3" key="1">
    <citation type="submission" date="2020-06" db="EMBL/GenBank/DDBJ databases">
        <authorList>
            <person name="Li R."/>
            <person name="Bekaert M."/>
        </authorList>
    </citation>
    <scope>NUCLEOTIDE SEQUENCE [LARGE SCALE GENOMIC DNA]</scope>
    <source>
        <strain evidence="3">wild</strain>
    </source>
</reference>
<accession>A0A6J8CQC6</accession>
<feature type="compositionally biased region" description="Polar residues" evidence="1">
    <location>
        <begin position="181"/>
        <end position="193"/>
    </location>
</feature>
<dbReference type="GO" id="GO:0005634">
    <property type="term" value="C:nucleus"/>
    <property type="evidence" value="ECO:0007669"/>
    <property type="project" value="TreeGrafter"/>
</dbReference>
<feature type="compositionally biased region" description="Low complexity" evidence="1">
    <location>
        <begin position="165"/>
        <end position="176"/>
    </location>
</feature>